<protein>
    <submittedName>
        <fullName evidence="2">Uncharacterized protein</fullName>
    </submittedName>
</protein>
<reference evidence="2" key="1">
    <citation type="submission" date="2014-11" db="EMBL/GenBank/DDBJ databases">
        <authorList>
            <person name="Amaro Gonzalez C."/>
        </authorList>
    </citation>
    <scope>NUCLEOTIDE SEQUENCE</scope>
</reference>
<evidence type="ECO:0000256" key="1">
    <source>
        <dbReference type="SAM" id="MobiDB-lite"/>
    </source>
</evidence>
<dbReference type="AlphaFoldDB" id="A0A0E9WER6"/>
<reference evidence="2" key="2">
    <citation type="journal article" date="2015" name="Fish Shellfish Immunol.">
        <title>Early steps in the European eel (Anguilla anguilla)-Vibrio vulnificus interaction in the gills: Role of the RtxA13 toxin.</title>
        <authorList>
            <person name="Callol A."/>
            <person name="Pajuelo D."/>
            <person name="Ebbesson L."/>
            <person name="Teles M."/>
            <person name="MacKenzie S."/>
            <person name="Amaro C."/>
        </authorList>
    </citation>
    <scope>NUCLEOTIDE SEQUENCE</scope>
</reference>
<proteinExistence type="predicted"/>
<dbReference type="EMBL" id="GBXM01019698">
    <property type="protein sequence ID" value="JAH88879.1"/>
    <property type="molecule type" value="Transcribed_RNA"/>
</dbReference>
<organism evidence="2">
    <name type="scientific">Anguilla anguilla</name>
    <name type="common">European freshwater eel</name>
    <name type="synonym">Muraena anguilla</name>
    <dbReference type="NCBI Taxonomy" id="7936"/>
    <lineage>
        <taxon>Eukaryota</taxon>
        <taxon>Metazoa</taxon>
        <taxon>Chordata</taxon>
        <taxon>Craniata</taxon>
        <taxon>Vertebrata</taxon>
        <taxon>Euteleostomi</taxon>
        <taxon>Actinopterygii</taxon>
        <taxon>Neopterygii</taxon>
        <taxon>Teleostei</taxon>
        <taxon>Anguilliformes</taxon>
        <taxon>Anguillidae</taxon>
        <taxon>Anguilla</taxon>
    </lineage>
</organism>
<feature type="region of interest" description="Disordered" evidence="1">
    <location>
        <begin position="1"/>
        <end position="78"/>
    </location>
</feature>
<accession>A0A0E9WER6</accession>
<evidence type="ECO:0000313" key="2">
    <source>
        <dbReference type="EMBL" id="JAH88879.1"/>
    </source>
</evidence>
<sequence length="78" mass="9048">MMRMKRRALKRSGKGSIPLPGKLRRAPSQSPSRIARSLPRRKRRNSGRTWRKRRMAAGRRRRPSAHTKAPLLSPPLTR</sequence>
<name>A0A0E9WER6_ANGAN</name>
<feature type="compositionally biased region" description="Basic residues" evidence="1">
    <location>
        <begin position="38"/>
        <end position="65"/>
    </location>
</feature>
<feature type="compositionally biased region" description="Basic residues" evidence="1">
    <location>
        <begin position="1"/>
        <end position="13"/>
    </location>
</feature>